<name>A0A395M171_9BACT</name>
<proteinExistence type="predicted"/>
<protein>
    <submittedName>
        <fullName evidence="1">Sulfur carrier protein ThiS</fullName>
    </submittedName>
</protein>
<organism evidence="1 2">
    <name type="scientific">Candidatus Thermochlorobacter aerophilus</name>
    <dbReference type="NCBI Taxonomy" id="1868324"/>
    <lineage>
        <taxon>Bacteria</taxon>
        <taxon>Pseudomonadati</taxon>
        <taxon>Chlorobiota</taxon>
        <taxon>Chlorobiia</taxon>
        <taxon>Chlorobiales</taxon>
        <taxon>Candidatus Thermochlorobacteriaceae</taxon>
        <taxon>Candidatus Thermochlorobacter</taxon>
    </lineage>
</organism>
<dbReference type="NCBIfam" id="TIGR01683">
    <property type="entry name" value="thiS"/>
    <property type="match status" value="1"/>
</dbReference>
<dbReference type="EMBL" id="PHFL01000039">
    <property type="protein sequence ID" value="RFM24517.1"/>
    <property type="molecule type" value="Genomic_DNA"/>
</dbReference>
<dbReference type="CDD" id="cd00565">
    <property type="entry name" value="Ubl_ThiS"/>
    <property type="match status" value="1"/>
</dbReference>
<dbReference type="Gene3D" id="3.10.20.30">
    <property type="match status" value="1"/>
</dbReference>
<dbReference type="SUPFAM" id="SSF54285">
    <property type="entry name" value="MoaD/ThiS"/>
    <property type="match status" value="1"/>
</dbReference>
<dbReference type="Proteomes" id="UP000266389">
    <property type="component" value="Unassembled WGS sequence"/>
</dbReference>
<dbReference type="InterPro" id="IPR003749">
    <property type="entry name" value="ThiS/MoaD-like"/>
</dbReference>
<accession>A0A395M171</accession>
<dbReference type="InterPro" id="IPR016155">
    <property type="entry name" value="Mopterin_synth/thiamin_S_b"/>
</dbReference>
<gene>
    <name evidence="1" type="primary">thiS</name>
    <name evidence="1" type="ORF">D0433_05910</name>
</gene>
<evidence type="ECO:0000313" key="2">
    <source>
        <dbReference type="Proteomes" id="UP000266389"/>
    </source>
</evidence>
<dbReference type="AlphaFoldDB" id="A0A395M171"/>
<dbReference type="Pfam" id="PF02597">
    <property type="entry name" value="ThiS"/>
    <property type="match status" value="1"/>
</dbReference>
<sequence length="70" mass="7668">MNQTITLNGKVFPIEKEMTIAEFLSQQGISPDEKGIAVAINEAVINRQAWGRVRIKANDTVEIVRATQGG</sequence>
<reference evidence="1 2" key="1">
    <citation type="journal article" date="2011" name="ISME J.">
        <title>Community ecology of hot spring cyanobacterial mats: predominant populations and their functional potential.</title>
        <authorList>
            <person name="Klatt C.G."/>
            <person name="Wood J.M."/>
            <person name="Rusch D.B."/>
            <person name="Bateson M.M."/>
            <person name="Hamamura N."/>
            <person name="Heidelberg J.F."/>
            <person name="Grossman A.R."/>
            <person name="Bhaya D."/>
            <person name="Cohan F.M."/>
            <person name="Kuhl M."/>
            <person name="Bryant D.A."/>
            <person name="Ward D.M."/>
        </authorList>
    </citation>
    <scope>NUCLEOTIDE SEQUENCE [LARGE SCALE GENOMIC DNA]</scope>
    <source>
        <strain evidence="1">OS</strain>
    </source>
</reference>
<evidence type="ECO:0000313" key="1">
    <source>
        <dbReference type="EMBL" id="RFM24517.1"/>
    </source>
</evidence>
<dbReference type="PANTHER" id="PTHR34472:SF1">
    <property type="entry name" value="SULFUR CARRIER PROTEIN THIS"/>
    <property type="match status" value="1"/>
</dbReference>
<comment type="caution">
    <text evidence="1">The sequence shown here is derived from an EMBL/GenBank/DDBJ whole genome shotgun (WGS) entry which is preliminary data.</text>
</comment>
<dbReference type="InterPro" id="IPR012675">
    <property type="entry name" value="Beta-grasp_dom_sf"/>
</dbReference>
<dbReference type="InterPro" id="IPR010035">
    <property type="entry name" value="Thi_S"/>
</dbReference>
<dbReference type="PANTHER" id="PTHR34472">
    <property type="entry name" value="SULFUR CARRIER PROTEIN THIS"/>
    <property type="match status" value="1"/>
</dbReference>